<proteinExistence type="predicted"/>
<reference evidence="1 2" key="1">
    <citation type="journal article" date="2019" name="Int. J. Syst. Evol. Microbiol.">
        <title>The Global Catalogue of Microorganisms (GCM) 10K type strain sequencing project: providing services to taxonomists for standard genome sequencing and annotation.</title>
        <authorList>
            <consortium name="The Broad Institute Genomics Platform"/>
            <consortium name="The Broad Institute Genome Sequencing Center for Infectious Disease"/>
            <person name="Wu L."/>
            <person name="Ma J."/>
        </authorList>
    </citation>
    <scope>NUCLEOTIDE SEQUENCE [LARGE SCALE GENOMIC DNA]</scope>
    <source>
        <strain evidence="1 2">JCM 13004</strain>
    </source>
</reference>
<dbReference type="EMBL" id="BAAALF010000079">
    <property type="protein sequence ID" value="GAA1247332.1"/>
    <property type="molecule type" value="Genomic_DNA"/>
</dbReference>
<accession>A0ABN1WDW0</accession>
<dbReference type="RefSeq" id="WP_344443475.1">
    <property type="nucleotide sequence ID" value="NZ_BAAALF010000079.1"/>
</dbReference>
<sequence length="140" mass="15552">MDDQNQTQLSRADQVRLYLATLQARMDPDQFRVLGRLVTGAITLLTSPSDELGIDISDEDEVFLTREVKDELLAILGILATGRMDQQVIDLGDGATSIMDPQAAADPVKVQELREWTAEQRRLRRETDTVLRGIADASQA</sequence>
<evidence type="ECO:0000313" key="2">
    <source>
        <dbReference type="Proteomes" id="UP001500037"/>
    </source>
</evidence>
<evidence type="ECO:0008006" key="3">
    <source>
        <dbReference type="Google" id="ProtNLM"/>
    </source>
</evidence>
<organism evidence="1 2">
    <name type="scientific">Kitasatospora nipponensis</name>
    <dbReference type="NCBI Taxonomy" id="258049"/>
    <lineage>
        <taxon>Bacteria</taxon>
        <taxon>Bacillati</taxon>
        <taxon>Actinomycetota</taxon>
        <taxon>Actinomycetes</taxon>
        <taxon>Kitasatosporales</taxon>
        <taxon>Streptomycetaceae</taxon>
        <taxon>Kitasatospora</taxon>
    </lineage>
</organism>
<protein>
    <recommendedName>
        <fullName evidence="3">DNA-binding protein</fullName>
    </recommendedName>
</protein>
<dbReference type="Proteomes" id="UP001500037">
    <property type="component" value="Unassembled WGS sequence"/>
</dbReference>
<keyword evidence="2" id="KW-1185">Reference proteome</keyword>
<name>A0ABN1WDW0_9ACTN</name>
<evidence type="ECO:0000313" key="1">
    <source>
        <dbReference type="EMBL" id="GAA1247332.1"/>
    </source>
</evidence>
<gene>
    <name evidence="1" type="ORF">GCM10009665_42910</name>
</gene>
<comment type="caution">
    <text evidence="1">The sequence shown here is derived from an EMBL/GenBank/DDBJ whole genome shotgun (WGS) entry which is preliminary data.</text>
</comment>